<proteinExistence type="predicted"/>
<dbReference type="RefSeq" id="WP_054341734.1">
    <property type="nucleotide sequence ID" value="NZ_FTOE01000003.1"/>
</dbReference>
<dbReference type="InterPro" id="IPR007314">
    <property type="entry name" value="Cofac_haem-bd_dom"/>
</dbReference>
<dbReference type="SUPFAM" id="SSF159501">
    <property type="entry name" value="EreA/ChaN-like"/>
    <property type="match status" value="1"/>
</dbReference>
<dbReference type="STRING" id="619304.SAMN05421760_10363"/>
<dbReference type="PIRSF" id="PIRSF020419">
    <property type="entry name" value="Fe_uptake_reg_CjrA_prd"/>
    <property type="match status" value="1"/>
</dbReference>
<dbReference type="OrthoDB" id="9795827at2"/>
<dbReference type="Proteomes" id="UP000185999">
    <property type="component" value="Unassembled WGS sequence"/>
</dbReference>
<dbReference type="Gene3D" id="1.10.8.760">
    <property type="entry name" value="Haem-binding uptake, Tiki superfamily, ChaN, domain 2"/>
    <property type="match status" value="1"/>
</dbReference>
<dbReference type="Pfam" id="PF04187">
    <property type="entry name" value="Cofac_haem_bdg"/>
    <property type="match status" value="1"/>
</dbReference>
<evidence type="ECO:0000259" key="1">
    <source>
        <dbReference type="Pfam" id="PF04187"/>
    </source>
</evidence>
<dbReference type="CDD" id="cd14727">
    <property type="entry name" value="ChanN-like"/>
    <property type="match status" value="1"/>
</dbReference>
<feature type="domain" description="Haem-binding uptake Tiki superfamily ChaN" evidence="1">
    <location>
        <begin position="65"/>
        <end position="263"/>
    </location>
</feature>
<dbReference type="EMBL" id="FTOE01000003">
    <property type="protein sequence ID" value="SIS66458.1"/>
    <property type="molecule type" value="Genomic_DNA"/>
</dbReference>
<dbReference type="InterPro" id="IPR016773">
    <property type="entry name" value="Fe3_uptake_reg_CjrA_prd"/>
</dbReference>
<sequence length="323" mass="36571">MFLSTLGIKRVSELFVKIASYSLILFPVYGHTSNLWLAPLLQDHTLVGKIYNIEQQQFISEAALFSALQQTPYILVGEKHDNNDHHRLEQRILEQLLNDSSTQVVFEMLTLEQQSKINTLNTDDTLEKMNQKLEWNDKGWPWNDYGPLIETAVRRHASIKAGNINTSTIKEIYRLASSQQTSSAAGFKTVEKISDKVKETILNQVYESHCQMMPRDQLVPMLAIQLERDASMANAMVTTGRGPSVLIAGSFHTLKDVGVPLHLQQLTHSTLKTLLLSEVAEGKNNPEDYASSSEADYIWFTPMQSNEDHCDDLRLRHKSSADQ</sequence>
<name>A0A1N7KY00_9GAMM</name>
<evidence type="ECO:0000313" key="3">
    <source>
        <dbReference type="Proteomes" id="UP000185999"/>
    </source>
</evidence>
<accession>A0A1N7KY00</accession>
<evidence type="ECO:0000313" key="2">
    <source>
        <dbReference type="EMBL" id="SIS66458.1"/>
    </source>
</evidence>
<gene>
    <name evidence="2" type="ORF">SAMN05421760_10363</name>
</gene>
<keyword evidence="3" id="KW-1185">Reference proteome</keyword>
<dbReference type="Gene3D" id="3.40.50.11550">
    <property type="match status" value="1"/>
</dbReference>
<protein>
    <submittedName>
        <fullName evidence="2">Uncharacterized iron-regulated protein</fullName>
    </submittedName>
</protein>
<reference evidence="3" key="1">
    <citation type="submission" date="2017-01" db="EMBL/GenBank/DDBJ databases">
        <authorList>
            <person name="Varghese N."/>
            <person name="Submissions S."/>
        </authorList>
    </citation>
    <scope>NUCLEOTIDE SEQUENCE [LARGE SCALE GENOMIC DNA]</scope>
    <source>
        <strain evidence="3">DSM 22306</strain>
    </source>
</reference>
<organism evidence="2 3">
    <name type="scientific">Neptunomonas antarctica</name>
    <dbReference type="NCBI Taxonomy" id="619304"/>
    <lineage>
        <taxon>Bacteria</taxon>
        <taxon>Pseudomonadati</taxon>
        <taxon>Pseudomonadota</taxon>
        <taxon>Gammaproteobacteria</taxon>
        <taxon>Oceanospirillales</taxon>
        <taxon>Oceanospirillaceae</taxon>
        <taxon>Neptunomonas</taxon>
    </lineage>
</organism>
<dbReference type="AlphaFoldDB" id="A0A1N7KY00"/>